<reference evidence="3 4" key="1">
    <citation type="submission" date="2023-07" db="EMBL/GenBank/DDBJ databases">
        <authorList>
            <person name="Peeters C."/>
        </authorList>
    </citation>
    <scope>NUCLEOTIDE SEQUENCE [LARGE SCALE GENOMIC DNA]</scope>
    <source>
        <strain evidence="3 4">LMG 18101</strain>
    </source>
</reference>
<dbReference type="InterPro" id="IPR024289">
    <property type="entry name" value="DUF3828"/>
</dbReference>
<dbReference type="RefSeq" id="WP_199026701.1">
    <property type="nucleotide sequence ID" value="NZ_CATZLL010000004.1"/>
</dbReference>
<gene>
    <name evidence="3" type="ORF">LMG18101_01461</name>
</gene>
<comment type="caution">
    <text evidence="3">The sequence shown here is derived from an EMBL/GenBank/DDBJ whole genome shotgun (WGS) entry which is preliminary data.</text>
</comment>
<evidence type="ECO:0000313" key="3">
    <source>
        <dbReference type="EMBL" id="CAJ0812121.1"/>
    </source>
</evidence>
<dbReference type="Gene3D" id="3.10.450.50">
    <property type="match status" value="1"/>
</dbReference>
<keyword evidence="4" id="KW-1185">Reference proteome</keyword>
<accession>A0ABN9JHE3</accession>
<evidence type="ECO:0000259" key="2">
    <source>
        <dbReference type="Pfam" id="PF12883"/>
    </source>
</evidence>
<feature type="chain" id="PRO_5046294954" description="DUF3828 domain-containing protein" evidence="1">
    <location>
        <begin position="27"/>
        <end position="152"/>
    </location>
</feature>
<dbReference type="Proteomes" id="UP001189757">
    <property type="component" value="Unassembled WGS sequence"/>
</dbReference>
<name>A0ABN9JHE3_9RALS</name>
<evidence type="ECO:0000256" key="1">
    <source>
        <dbReference type="SAM" id="SignalP"/>
    </source>
</evidence>
<feature type="domain" description="DUF3828" evidence="2">
    <location>
        <begin position="33"/>
        <end position="148"/>
    </location>
</feature>
<feature type="signal peptide" evidence="1">
    <location>
        <begin position="1"/>
        <end position="26"/>
    </location>
</feature>
<dbReference type="Pfam" id="PF12883">
    <property type="entry name" value="DUF3828"/>
    <property type="match status" value="1"/>
</dbReference>
<keyword evidence="1" id="KW-0732">Signal</keyword>
<protein>
    <recommendedName>
        <fullName evidence="2">DUF3828 domain-containing protein</fullName>
    </recommendedName>
</protein>
<dbReference type="EMBL" id="CATZLL010000004">
    <property type="protein sequence ID" value="CAJ0812121.1"/>
    <property type="molecule type" value="Genomic_DNA"/>
</dbReference>
<sequence length="152" mass="17300">MKTRFSRLLAWLVLAASLFGMQAVMAQGKAASPEADTKAFYAWYIKLQAKSVYPLTDSGIYTYVSKDTVDRLREAYRRNEMPGDADYFTKVQDYDEKDWAEHTVARAPILLEDVAVVPVTFGSKDKVSVLVFLRKLADGWKITKVEDTQDFQ</sequence>
<evidence type="ECO:0000313" key="4">
    <source>
        <dbReference type="Proteomes" id="UP001189757"/>
    </source>
</evidence>
<organism evidence="3 4">
    <name type="scientific">Ralstonia flaminis</name>
    <dbReference type="NCBI Taxonomy" id="3058597"/>
    <lineage>
        <taxon>Bacteria</taxon>
        <taxon>Pseudomonadati</taxon>
        <taxon>Pseudomonadota</taxon>
        <taxon>Betaproteobacteria</taxon>
        <taxon>Burkholderiales</taxon>
        <taxon>Burkholderiaceae</taxon>
        <taxon>Ralstonia</taxon>
    </lineage>
</organism>
<proteinExistence type="predicted"/>